<dbReference type="PROSITE" id="PS51257">
    <property type="entry name" value="PROKAR_LIPOPROTEIN"/>
    <property type="match status" value="1"/>
</dbReference>
<gene>
    <name evidence="1" type="ORF">NLU14_10590</name>
</gene>
<evidence type="ECO:0000313" key="1">
    <source>
        <dbReference type="EMBL" id="MDF0750676.1"/>
    </source>
</evidence>
<proteinExistence type="predicted"/>
<dbReference type="EMBL" id="JANCMW010000005">
    <property type="protein sequence ID" value="MDF0750676.1"/>
    <property type="molecule type" value="Genomic_DNA"/>
</dbReference>
<evidence type="ECO:0000313" key="2">
    <source>
        <dbReference type="Proteomes" id="UP001143391"/>
    </source>
</evidence>
<comment type="caution">
    <text evidence="1">The sequence shown here is derived from an EMBL/GenBank/DDBJ whole genome shotgun (WGS) entry which is preliminary data.</text>
</comment>
<accession>A0ABT5YAH4</accession>
<dbReference type="Proteomes" id="UP001143391">
    <property type="component" value="Unassembled WGS sequence"/>
</dbReference>
<organism evidence="1 2">
    <name type="scientific">Marinobacter iranensis</name>
    <dbReference type="NCBI Taxonomy" id="2962607"/>
    <lineage>
        <taxon>Bacteria</taxon>
        <taxon>Pseudomonadati</taxon>
        <taxon>Pseudomonadota</taxon>
        <taxon>Gammaproteobacteria</taxon>
        <taxon>Pseudomonadales</taxon>
        <taxon>Marinobacteraceae</taxon>
        <taxon>Marinobacter</taxon>
    </lineage>
</organism>
<sequence length="377" mass="41829">MRSAHFKSALLPLISFFALTFLLTGCFGGDGSGGDDGSRRGQIMPAGISGLTYSTASRNGTTDANGRFSYYPGERLSLRVGNLQLAEGVPARLVVTPLEFFPDLRAALELPGTTAEGLQNHRITEQQLLQNVPLINLTRFLLALNWSLNMSDGKGIDIRDRVITQLNAALPNLDAPIDFNVPENEFIAGGDTPSPANQLLTSICFYPADNELCEDPPTEEEIAAAPERPEDEDERDDDIEYREDLENKRDRILNAVRGLEDVDVEDAEGYLTRELDTISTQLANRYYLDDYVAEFPASDTAIKTVRVRKIAGQPELDTIEAISTREQDVFVHSFSWQSASVEYFVAGESGGESELLVNFRPEGTYRWVKKQLRVIIK</sequence>
<name>A0ABT5YAH4_9GAMM</name>
<dbReference type="RefSeq" id="WP_275706210.1">
    <property type="nucleotide sequence ID" value="NZ_JANCMW010000005.1"/>
</dbReference>
<keyword evidence="2" id="KW-1185">Reference proteome</keyword>
<protein>
    <submittedName>
        <fullName evidence="1">Organic solvent ABC transporter permease</fullName>
    </submittedName>
</protein>
<reference evidence="1" key="1">
    <citation type="submission" date="2022-07" db="EMBL/GenBank/DDBJ databases">
        <title>Marinobacter iranensis a new bacterium isolate from a hipersaline lake in Iran.</title>
        <authorList>
            <person name="Mohammad A.M.A."/>
            <person name="Cristina S.-P."/>
            <person name="Antonio V."/>
        </authorList>
    </citation>
    <scope>NUCLEOTIDE SEQUENCE</scope>
    <source>
        <strain evidence="1">71-i</strain>
    </source>
</reference>